<keyword evidence="3" id="KW-0813">Transport</keyword>
<accession>A0A7R9QD95</accession>
<dbReference type="Gene3D" id="3.40.50.300">
    <property type="entry name" value="P-loop containing nucleotide triphosphate hydrolases"/>
    <property type="match status" value="2"/>
</dbReference>
<dbReference type="PROSITE" id="PS50929">
    <property type="entry name" value="ABC_TM1F"/>
    <property type="match status" value="1"/>
</dbReference>
<evidence type="ECO:0000256" key="1">
    <source>
        <dbReference type="ARBA" id="ARBA00004141"/>
    </source>
</evidence>
<feature type="non-terminal residue" evidence="12">
    <location>
        <position position="638"/>
    </location>
</feature>
<evidence type="ECO:0000256" key="3">
    <source>
        <dbReference type="ARBA" id="ARBA00022448"/>
    </source>
</evidence>
<feature type="domain" description="ABC transporter" evidence="10">
    <location>
        <begin position="461"/>
        <end position="638"/>
    </location>
</feature>
<dbReference type="GO" id="GO:0016887">
    <property type="term" value="F:ATP hydrolysis activity"/>
    <property type="evidence" value="ECO:0007669"/>
    <property type="project" value="InterPro"/>
</dbReference>
<dbReference type="PANTHER" id="PTHR24221:SF645">
    <property type="entry name" value="LP14331P"/>
    <property type="match status" value="1"/>
</dbReference>
<dbReference type="EMBL" id="CAJPIZ010023667">
    <property type="protein sequence ID" value="CAG2118284.1"/>
    <property type="molecule type" value="Genomic_DNA"/>
</dbReference>
<keyword evidence="7 9" id="KW-1133">Transmembrane helix</keyword>
<protein>
    <submittedName>
        <fullName evidence="12">Uncharacterized protein</fullName>
    </submittedName>
</protein>
<keyword evidence="6" id="KW-0067">ATP-binding</keyword>
<dbReference type="FunFam" id="1.20.1560.10:FF:000009">
    <property type="entry name" value="ABC transporter B family member 1"/>
    <property type="match status" value="1"/>
</dbReference>
<evidence type="ECO:0000313" key="13">
    <source>
        <dbReference type="Proteomes" id="UP000759131"/>
    </source>
</evidence>
<dbReference type="Proteomes" id="UP000759131">
    <property type="component" value="Unassembled WGS sequence"/>
</dbReference>
<dbReference type="InterPro" id="IPR003439">
    <property type="entry name" value="ABC_transporter-like_ATP-bd"/>
</dbReference>
<dbReference type="InterPro" id="IPR036640">
    <property type="entry name" value="ABC1_TM_sf"/>
</dbReference>
<dbReference type="InterPro" id="IPR011527">
    <property type="entry name" value="ABC1_TM_dom"/>
</dbReference>
<comment type="similarity">
    <text evidence="2">Belongs to the ABC transporter superfamily. ABCB family. Multidrug resistance exporter (TC 3.A.1.201) subfamily.</text>
</comment>
<feature type="transmembrane region" description="Helical" evidence="9">
    <location>
        <begin position="153"/>
        <end position="176"/>
    </location>
</feature>
<dbReference type="SUPFAM" id="SSF90123">
    <property type="entry name" value="ABC transporter transmembrane region"/>
    <property type="match status" value="1"/>
</dbReference>
<dbReference type="InterPro" id="IPR003593">
    <property type="entry name" value="AAA+_ATPase"/>
</dbReference>
<feature type="transmembrane region" description="Helical" evidence="9">
    <location>
        <begin position="302"/>
        <end position="323"/>
    </location>
</feature>
<evidence type="ECO:0000313" key="12">
    <source>
        <dbReference type="EMBL" id="CAD7640492.1"/>
    </source>
</evidence>
<feature type="domain" description="ABC transmembrane type-1" evidence="11">
    <location>
        <begin position="156"/>
        <end position="443"/>
    </location>
</feature>
<evidence type="ECO:0000256" key="4">
    <source>
        <dbReference type="ARBA" id="ARBA00022692"/>
    </source>
</evidence>
<keyword evidence="4 9" id="KW-0812">Transmembrane</keyword>
<evidence type="ECO:0000256" key="8">
    <source>
        <dbReference type="ARBA" id="ARBA00023136"/>
    </source>
</evidence>
<feature type="non-terminal residue" evidence="12">
    <location>
        <position position="1"/>
    </location>
</feature>
<keyword evidence="5" id="KW-0547">Nucleotide-binding</keyword>
<evidence type="ECO:0000256" key="7">
    <source>
        <dbReference type="ARBA" id="ARBA00022989"/>
    </source>
</evidence>
<evidence type="ECO:0000259" key="11">
    <source>
        <dbReference type="PROSITE" id="PS50929"/>
    </source>
</evidence>
<dbReference type="InterPro" id="IPR027417">
    <property type="entry name" value="P-loop_NTPase"/>
</dbReference>
<evidence type="ECO:0000256" key="2">
    <source>
        <dbReference type="ARBA" id="ARBA00007577"/>
    </source>
</evidence>
<dbReference type="GO" id="GO:0016020">
    <property type="term" value="C:membrane"/>
    <property type="evidence" value="ECO:0007669"/>
    <property type="project" value="UniProtKB-SubCell"/>
</dbReference>
<gene>
    <name evidence="12" type="ORF">OSB1V03_LOCUS18236</name>
</gene>
<dbReference type="EMBL" id="OC878242">
    <property type="protein sequence ID" value="CAD7640492.1"/>
    <property type="molecule type" value="Genomic_DNA"/>
</dbReference>
<evidence type="ECO:0000259" key="10">
    <source>
        <dbReference type="PROSITE" id="PS50893"/>
    </source>
</evidence>
<dbReference type="PROSITE" id="PS50893">
    <property type="entry name" value="ABC_TRANSPORTER_2"/>
    <property type="match status" value="1"/>
</dbReference>
<proteinExistence type="inferred from homology"/>
<feature type="transmembrane region" description="Helical" evidence="9">
    <location>
        <begin position="196"/>
        <end position="224"/>
    </location>
</feature>
<keyword evidence="13" id="KW-1185">Reference proteome</keyword>
<dbReference type="SUPFAM" id="SSF52540">
    <property type="entry name" value="P-loop containing nucleoside triphosphate hydrolases"/>
    <property type="match status" value="2"/>
</dbReference>
<comment type="subcellular location">
    <subcellularLocation>
        <location evidence="1">Membrane</location>
        <topology evidence="1">Multi-pass membrane protein</topology>
    </subcellularLocation>
</comment>
<dbReference type="PANTHER" id="PTHR24221">
    <property type="entry name" value="ATP-BINDING CASSETTE SUB-FAMILY B"/>
    <property type="match status" value="1"/>
</dbReference>
<dbReference type="SMART" id="SM00382">
    <property type="entry name" value="AAA"/>
    <property type="match status" value="1"/>
</dbReference>
<sequence length="638" mass="69871">KILLLDESTSALDTQSESIVQAALDRASIGRTTFIVAHRLSTIRYADKIFVINGGKVDEVGSHAELMATEGLYYNLVKRQQQKDDENETIETEADATVVTNGVFKPELTRAFSIESRRSEDIDLRRKSSVAIKEKKESPSLVRLLGLLKPDKYLILLGSVMAFLMGLTIPAFSIVFGEILGTLSQGSTDKIQKDVLLYSMCFVAMGIGTSIAAFLQIYMFGICGERLTMRLRKMVFTTMLKQEVSWFDERDNSTGALCSRLSADASSVQGAAGSRLSTLCQAVSTLGAGVVLALYYSWKLGLVIICFIPLVIASTYFQMKIISGQITKDKKSREDASSIAVEAISSIRTVASLHQENAFIDNYSNALEKQFKKSKIRAHLRGITFGIAQSMGNFSYAIALLYGSKLIVDQELNYGDLFKSVEAVIFGTAMVGQAVAFAPDYQKGRVAAVHIFKLLDRMPKILVNALTGDKPTKCEGNVLRGLSFDVQKGQTVALVGSSGCGKSTIIQLIQRFYDTDGGEVSLDNNNIVNLNIPWLRRKLGIVSQEPVLFGYSIAENIAYGDNDRKVELNEIIRASEKANIHSFIKSLPMGYDTPVGDKGTQLSGGQKQRIAIARALIRDPEILLLDEATSALDAESEK</sequence>
<dbReference type="CDD" id="cd18578">
    <property type="entry name" value="ABC_6TM_Pgp_ABCB1_D2_like"/>
    <property type="match status" value="1"/>
</dbReference>
<evidence type="ECO:0000256" key="6">
    <source>
        <dbReference type="ARBA" id="ARBA00022840"/>
    </source>
</evidence>
<dbReference type="Gene3D" id="1.20.1560.10">
    <property type="entry name" value="ABC transporter type 1, transmembrane domain"/>
    <property type="match status" value="1"/>
</dbReference>
<organism evidence="12">
    <name type="scientific">Medioppia subpectinata</name>
    <dbReference type="NCBI Taxonomy" id="1979941"/>
    <lineage>
        <taxon>Eukaryota</taxon>
        <taxon>Metazoa</taxon>
        <taxon>Ecdysozoa</taxon>
        <taxon>Arthropoda</taxon>
        <taxon>Chelicerata</taxon>
        <taxon>Arachnida</taxon>
        <taxon>Acari</taxon>
        <taxon>Acariformes</taxon>
        <taxon>Sarcoptiformes</taxon>
        <taxon>Oribatida</taxon>
        <taxon>Brachypylina</taxon>
        <taxon>Oppioidea</taxon>
        <taxon>Oppiidae</taxon>
        <taxon>Medioppia</taxon>
    </lineage>
</organism>
<dbReference type="Pfam" id="PF00664">
    <property type="entry name" value="ABC_membrane"/>
    <property type="match status" value="1"/>
</dbReference>
<dbReference type="AlphaFoldDB" id="A0A7R9QD95"/>
<dbReference type="OrthoDB" id="6500128at2759"/>
<dbReference type="GO" id="GO:0005524">
    <property type="term" value="F:ATP binding"/>
    <property type="evidence" value="ECO:0007669"/>
    <property type="project" value="UniProtKB-KW"/>
</dbReference>
<name>A0A7R9QD95_9ACAR</name>
<dbReference type="GO" id="GO:0140359">
    <property type="term" value="F:ABC-type transporter activity"/>
    <property type="evidence" value="ECO:0007669"/>
    <property type="project" value="InterPro"/>
</dbReference>
<reference evidence="12" key="1">
    <citation type="submission" date="2020-11" db="EMBL/GenBank/DDBJ databases">
        <authorList>
            <person name="Tran Van P."/>
        </authorList>
    </citation>
    <scope>NUCLEOTIDE SEQUENCE</scope>
</reference>
<dbReference type="InterPro" id="IPR039421">
    <property type="entry name" value="Type_1_exporter"/>
</dbReference>
<dbReference type="FunFam" id="3.40.50.300:FF:000604">
    <property type="entry name" value="ABC transporter B family member 28"/>
    <property type="match status" value="1"/>
</dbReference>
<dbReference type="PROSITE" id="PS00211">
    <property type="entry name" value="ABC_TRANSPORTER_1"/>
    <property type="match status" value="1"/>
</dbReference>
<evidence type="ECO:0000256" key="9">
    <source>
        <dbReference type="SAM" id="Phobius"/>
    </source>
</evidence>
<keyword evidence="8 9" id="KW-0472">Membrane</keyword>
<evidence type="ECO:0000256" key="5">
    <source>
        <dbReference type="ARBA" id="ARBA00022741"/>
    </source>
</evidence>
<dbReference type="InterPro" id="IPR017871">
    <property type="entry name" value="ABC_transporter-like_CS"/>
</dbReference>
<dbReference type="Pfam" id="PF00005">
    <property type="entry name" value="ABC_tran"/>
    <property type="match status" value="1"/>
</dbReference>
<dbReference type="GO" id="GO:0005737">
    <property type="term" value="C:cytoplasm"/>
    <property type="evidence" value="ECO:0007669"/>
    <property type="project" value="UniProtKB-ARBA"/>
</dbReference>